<dbReference type="KEGG" id="eke:EK0264_13460"/>
<dbReference type="InParanoid" id="A0A7L4YV07"/>
<dbReference type="InterPro" id="IPR050266">
    <property type="entry name" value="AB_hydrolase_sf"/>
</dbReference>
<dbReference type="InterPro" id="IPR029058">
    <property type="entry name" value="AB_hydrolase_fold"/>
</dbReference>
<keyword evidence="2" id="KW-0378">Hydrolase</keyword>
<organism evidence="2 3">
    <name type="scientific">Epidermidibacterium keratini</name>
    <dbReference type="NCBI Taxonomy" id="1891644"/>
    <lineage>
        <taxon>Bacteria</taxon>
        <taxon>Bacillati</taxon>
        <taxon>Actinomycetota</taxon>
        <taxon>Actinomycetes</taxon>
        <taxon>Sporichthyales</taxon>
        <taxon>Sporichthyaceae</taxon>
        <taxon>Epidermidibacterium</taxon>
    </lineage>
</organism>
<dbReference type="GO" id="GO:0047372">
    <property type="term" value="F:monoacylglycerol lipase activity"/>
    <property type="evidence" value="ECO:0007669"/>
    <property type="project" value="TreeGrafter"/>
</dbReference>
<dbReference type="Pfam" id="PF00561">
    <property type="entry name" value="Abhydrolase_1"/>
    <property type="match status" value="1"/>
</dbReference>
<evidence type="ECO:0000313" key="3">
    <source>
        <dbReference type="Proteomes" id="UP000463857"/>
    </source>
</evidence>
<accession>A0A7L4YV07</accession>
<evidence type="ECO:0000259" key="1">
    <source>
        <dbReference type="Pfam" id="PF00561"/>
    </source>
</evidence>
<dbReference type="InterPro" id="IPR000073">
    <property type="entry name" value="AB_hydrolase_1"/>
</dbReference>
<feature type="domain" description="AB hydrolase-1" evidence="1">
    <location>
        <begin position="20"/>
        <end position="246"/>
    </location>
</feature>
<dbReference type="Proteomes" id="UP000463857">
    <property type="component" value="Chromosome"/>
</dbReference>
<protein>
    <submittedName>
        <fullName evidence="2">Alpha/beta fold hydrolase</fullName>
    </submittedName>
</protein>
<evidence type="ECO:0000313" key="2">
    <source>
        <dbReference type="EMBL" id="QHC02439.1"/>
    </source>
</evidence>
<dbReference type="PANTHER" id="PTHR43798">
    <property type="entry name" value="MONOACYLGLYCEROL LIPASE"/>
    <property type="match status" value="1"/>
</dbReference>
<reference evidence="2 3" key="1">
    <citation type="journal article" date="2018" name="Int. J. Syst. Evol. Microbiol.">
        <title>Epidermidibacterium keratini gen. nov., sp. nov., a member of the family Sporichthyaceae, isolated from keratin epidermis.</title>
        <authorList>
            <person name="Lee D.G."/>
            <person name="Trujillo M.E."/>
            <person name="Kang S."/>
            <person name="Nam J.J."/>
            <person name="Kim Y.J."/>
        </authorList>
    </citation>
    <scope>NUCLEOTIDE SEQUENCE [LARGE SCALE GENOMIC DNA]</scope>
    <source>
        <strain evidence="2 3">EPI-7</strain>
    </source>
</reference>
<dbReference type="AlphaFoldDB" id="A0A7L4YV07"/>
<dbReference type="OrthoDB" id="3771266at2"/>
<sequence length="266" mass="27846">MIDVPREGGSVAVEFSGDGPLVLCVPGMGETRASFRHLLPALAAAGYRAAAMDLRGHGDSSTDFPSYHDDAAASDVLAVIDALGGAPATVVGNSMGAAAGVIAAAQRPEAVERLVLIGPFVRDHGSAAARLLMRLMLARPWGPSVWAKYYRSLFGEQVPVDHAEHTDASLASLKRPGRWRAFQQTARTSHAPAEAALPRVAAPTLVVMGDQDRDFPDPAAEARWVADALPGRVAMIAGAGHYPMGEQPSVVLDAVLPFLAESVTRG</sequence>
<gene>
    <name evidence="2" type="ORF">EK0264_13460</name>
</gene>
<dbReference type="InterPro" id="IPR000639">
    <property type="entry name" value="Epox_hydrolase-like"/>
</dbReference>
<dbReference type="PANTHER" id="PTHR43798:SF5">
    <property type="entry name" value="MONOACYLGLYCEROL LIPASE ABHD6"/>
    <property type="match status" value="1"/>
</dbReference>
<name>A0A7L4YV07_9ACTN</name>
<keyword evidence="3" id="KW-1185">Reference proteome</keyword>
<dbReference type="EMBL" id="CP047156">
    <property type="protein sequence ID" value="QHC02439.1"/>
    <property type="molecule type" value="Genomic_DNA"/>
</dbReference>
<dbReference type="PRINTS" id="PR00111">
    <property type="entry name" value="ABHYDROLASE"/>
</dbReference>
<proteinExistence type="predicted"/>
<dbReference type="PRINTS" id="PR00412">
    <property type="entry name" value="EPOXHYDRLASE"/>
</dbReference>
<dbReference type="SUPFAM" id="SSF53474">
    <property type="entry name" value="alpha/beta-Hydrolases"/>
    <property type="match status" value="1"/>
</dbReference>
<dbReference type="GO" id="GO:0016020">
    <property type="term" value="C:membrane"/>
    <property type="evidence" value="ECO:0007669"/>
    <property type="project" value="TreeGrafter"/>
</dbReference>
<dbReference type="Gene3D" id="3.40.50.1820">
    <property type="entry name" value="alpha/beta hydrolase"/>
    <property type="match status" value="1"/>
</dbReference>
<dbReference type="GO" id="GO:0046464">
    <property type="term" value="P:acylglycerol catabolic process"/>
    <property type="evidence" value="ECO:0007669"/>
    <property type="project" value="TreeGrafter"/>
</dbReference>